<dbReference type="KEGG" id="kne:92182380"/>
<feature type="region of interest" description="Disordered" evidence="1">
    <location>
        <begin position="597"/>
        <end position="628"/>
    </location>
</feature>
<feature type="compositionally biased region" description="Polar residues" evidence="1">
    <location>
        <begin position="661"/>
        <end position="685"/>
    </location>
</feature>
<feature type="compositionally biased region" description="Polar residues" evidence="1">
    <location>
        <begin position="979"/>
        <end position="988"/>
    </location>
</feature>
<dbReference type="RefSeq" id="XP_066801674.1">
    <property type="nucleotide sequence ID" value="XM_066948215.1"/>
</dbReference>
<feature type="compositionally biased region" description="Basic and acidic residues" evidence="1">
    <location>
        <begin position="241"/>
        <end position="256"/>
    </location>
</feature>
<accession>A0AAW0YMP9</accession>
<feature type="compositionally biased region" description="Low complexity" evidence="1">
    <location>
        <begin position="257"/>
        <end position="266"/>
    </location>
</feature>
<feature type="region of interest" description="Disordered" evidence="1">
    <location>
        <begin position="241"/>
        <end position="316"/>
    </location>
</feature>
<feature type="region of interest" description="Disordered" evidence="1">
    <location>
        <begin position="1"/>
        <end position="21"/>
    </location>
</feature>
<evidence type="ECO:0000313" key="2">
    <source>
        <dbReference type="EMBL" id="KAK8849786.1"/>
    </source>
</evidence>
<feature type="compositionally biased region" description="Low complexity" evidence="1">
    <location>
        <begin position="989"/>
        <end position="1001"/>
    </location>
</feature>
<feature type="compositionally biased region" description="Low complexity" evidence="1">
    <location>
        <begin position="442"/>
        <end position="473"/>
    </location>
</feature>
<feature type="compositionally biased region" description="Low complexity" evidence="1">
    <location>
        <begin position="694"/>
        <end position="703"/>
    </location>
</feature>
<feature type="region of interest" description="Disordered" evidence="1">
    <location>
        <begin position="976"/>
        <end position="1044"/>
    </location>
</feature>
<feature type="region of interest" description="Disordered" evidence="1">
    <location>
        <begin position="818"/>
        <end position="857"/>
    </location>
</feature>
<name>A0AAW0YMP9_9TREE</name>
<feature type="region of interest" description="Disordered" evidence="1">
    <location>
        <begin position="640"/>
        <end position="738"/>
    </location>
</feature>
<evidence type="ECO:0000256" key="1">
    <source>
        <dbReference type="SAM" id="MobiDB-lite"/>
    </source>
</evidence>
<proteinExistence type="predicted"/>
<feature type="compositionally biased region" description="Basic and acidic residues" evidence="1">
    <location>
        <begin position="618"/>
        <end position="628"/>
    </location>
</feature>
<feature type="region of interest" description="Disordered" evidence="1">
    <location>
        <begin position="1201"/>
        <end position="1270"/>
    </location>
</feature>
<feature type="region of interest" description="Disordered" evidence="1">
    <location>
        <begin position="416"/>
        <end position="485"/>
    </location>
</feature>
<dbReference type="EMBL" id="JBCAWK010000009">
    <property type="protein sequence ID" value="KAK8849786.1"/>
    <property type="molecule type" value="Genomic_DNA"/>
</dbReference>
<dbReference type="Proteomes" id="UP001388673">
    <property type="component" value="Unassembled WGS sequence"/>
</dbReference>
<feature type="region of interest" description="Disordered" evidence="1">
    <location>
        <begin position="548"/>
        <end position="582"/>
    </location>
</feature>
<feature type="region of interest" description="Disordered" evidence="1">
    <location>
        <begin position="119"/>
        <end position="147"/>
    </location>
</feature>
<organism evidence="2 3">
    <name type="scientific">Kwoniella newhampshirensis</name>
    <dbReference type="NCBI Taxonomy" id="1651941"/>
    <lineage>
        <taxon>Eukaryota</taxon>
        <taxon>Fungi</taxon>
        <taxon>Dikarya</taxon>
        <taxon>Basidiomycota</taxon>
        <taxon>Agaricomycotina</taxon>
        <taxon>Tremellomycetes</taxon>
        <taxon>Tremellales</taxon>
        <taxon>Cryptococcaceae</taxon>
        <taxon>Kwoniella</taxon>
    </lineage>
</organism>
<feature type="compositionally biased region" description="Low complexity" evidence="1">
    <location>
        <begin position="647"/>
        <end position="657"/>
    </location>
</feature>
<feature type="compositionally biased region" description="Polar residues" evidence="1">
    <location>
        <begin position="422"/>
        <end position="441"/>
    </location>
</feature>
<reference evidence="2 3" key="1">
    <citation type="journal article" date="2024" name="bioRxiv">
        <title>Comparative genomics of Cryptococcus and Kwoniella reveals pathogenesis evolution and contrasting karyotype dynamics via intercentromeric recombination or chromosome fusion.</title>
        <authorList>
            <person name="Coelho M.A."/>
            <person name="David-Palma M."/>
            <person name="Shea T."/>
            <person name="Bowers K."/>
            <person name="McGinley-Smith S."/>
            <person name="Mohammad A.W."/>
            <person name="Gnirke A."/>
            <person name="Yurkov A.M."/>
            <person name="Nowrousian M."/>
            <person name="Sun S."/>
            <person name="Cuomo C.A."/>
            <person name="Heitman J."/>
        </authorList>
    </citation>
    <scope>NUCLEOTIDE SEQUENCE [LARGE SCALE GENOMIC DNA]</scope>
    <source>
        <strain evidence="2 3">CBS 13917</strain>
    </source>
</reference>
<feature type="compositionally biased region" description="Polar residues" evidence="1">
    <location>
        <begin position="601"/>
        <end position="612"/>
    </location>
</feature>
<comment type="caution">
    <text evidence="2">The sequence shown here is derived from an EMBL/GenBank/DDBJ whole genome shotgun (WGS) entry which is preliminary data.</text>
</comment>
<evidence type="ECO:0000313" key="3">
    <source>
        <dbReference type="Proteomes" id="UP001388673"/>
    </source>
</evidence>
<feature type="compositionally biased region" description="Polar residues" evidence="1">
    <location>
        <begin position="1240"/>
        <end position="1252"/>
    </location>
</feature>
<feature type="compositionally biased region" description="Polar residues" evidence="1">
    <location>
        <begin position="818"/>
        <end position="839"/>
    </location>
</feature>
<feature type="compositionally biased region" description="Polar residues" evidence="1">
    <location>
        <begin position="712"/>
        <end position="721"/>
    </location>
</feature>
<keyword evidence="3" id="KW-1185">Reference proteome</keyword>
<dbReference type="GeneID" id="92182380"/>
<feature type="compositionally biased region" description="Low complexity" evidence="1">
    <location>
        <begin position="1013"/>
        <end position="1024"/>
    </location>
</feature>
<protein>
    <submittedName>
        <fullName evidence="2">Uncharacterized protein</fullName>
    </submittedName>
</protein>
<sequence length="1286" mass="139705">MPSSLLSRPNVEPSSTINPINQTFATNSTQRQSRLKSISSLFHHPFSNANANANANANCDVQASSLSHVIPYRQPSNLDNAPAKSSFQNEAFELRRQTAIGSTTSLPLRPTTTRSIHSEIGTSTPFSSMCAGSPAPRSPGISGAGVSYTGHSLQAQVKRDSASLEPLPMPMPTLASAIHIPDAVPIAPTISPRTISRATFHHHHDRERSNATMRSLFESHAVAVAAAAGVAVVDRDSRAHGLREIDDRGSRGRSDSRASNNSSSRPSESRTRTMSRRLSLDNILPKLTGSLRKKPSKNDTSGNDRRWSLISRSESKGVVVETNPTFSAGGDEDHTSFNTTKQVRAAQTVNPMAMPSMRTWRNKFAVNNKDKDRGGATMGVVRAEAAVRQSHVQARETRVDSCDGTQRYEERTIRRVGAVRNGSGNRAITDRPSSVTSSLSYPNPAATPRSAPSPTQHHLTTASASTPATLDSPSPLPGPLHTPLGRGRTLKIAQIQTRTQTQEGRNSHIRNQAPSFLFSPAQDDKSIVDPERSPMPMTMFEVSPPVPAVPSVYRNRQRSPRTEEVGQTINEGDPQKGMSRHQSLSELKEAYHRLKDLSGVSGETSRSVSGTEGQHLGGLDRRNSHGTDLDLEKLDTGLRSAMNARPTSSSQSKSTNDSDVRASQSESLGNSHSNQSWHTATSSFETTPLPPLPASSSQQTLLPRSRSKSHTDLSTYSSSKNLLEHTEKTQGPGWWSADKRQTEIETRLNLASLKSHTCAIPHREKFNYDEVVDENDEEEIPVPARRFSSSMTRRYDEVRSKSTLDLRSSSRAHSRSYDTSCFSRSTTGVTHSKTFPSTNVSSSSSVSGSGMGQGPRLSLVAGSTWGRSDVGHSPRRTVLDRRSSLALALDSNCESEDINETTPERPRSTLAASSLLVSGQKNVSGIAKAGPFVSSRISPDIARRASWMVTSSQSRQGPSTQTQIQMQIGGVRSRYVENGSPTRSIARQTTLSTCTTAPTSLNSSTESDHEQDQLPSSLSQSSRRSAMDRQNTPGGGTKDKTSDLENKLSLMRSRHALELDAVLTALSLSKGETKALKEEISSLHQLLGKGVEERERLRGKVKVLEDCLVQIAGVQNHVEEDEGSLDRPATKTTTTTTATATFLEDPKCSLEVVYGAGAGMKRSDSVTSSLLPELTVADCPLRETTLTVNENDVDEFGRRVDISTGSTPRGRKQNLDLRPSHRVRPSVGKGREMKIRVVSNAGSETTTTSESNVLYDDEGRPEQNEIGGEGWTLRLREDDEAYLDDL</sequence>
<gene>
    <name evidence="2" type="ORF">IAR55_005122</name>
</gene>